<comment type="caution">
    <text evidence="3">The sequence shown here is derived from an EMBL/GenBank/DDBJ whole genome shotgun (WGS) entry which is preliminary data.</text>
</comment>
<gene>
    <name evidence="3" type="ORF">OPV22_007674</name>
</gene>
<keyword evidence="1" id="KW-0863">Zinc-finger</keyword>
<protein>
    <recommendedName>
        <fullName evidence="2">C2H2-type domain-containing protein</fullName>
    </recommendedName>
</protein>
<dbReference type="InterPro" id="IPR013087">
    <property type="entry name" value="Znf_C2H2_type"/>
</dbReference>
<organism evidence="3 4">
    <name type="scientific">Ensete ventricosum</name>
    <name type="common">Abyssinian banana</name>
    <name type="synonym">Musa ensete</name>
    <dbReference type="NCBI Taxonomy" id="4639"/>
    <lineage>
        <taxon>Eukaryota</taxon>
        <taxon>Viridiplantae</taxon>
        <taxon>Streptophyta</taxon>
        <taxon>Embryophyta</taxon>
        <taxon>Tracheophyta</taxon>
        <taxon>Spermatophyta</taxon>
        <taxon>Magnoliopsida</taxon>
        <taxon>Liliopsida</taxon>
        <taxon>Zingiberales</taxon>
        <taxon>Musaceae</taxon>
        <taxon>Ensete</taxon>
    </lineage>
</organism>
<keyword evidence="4" id="KW-1185">Reference proteome</keyword>
<sequence length="392" mass="43043">MAETGRVDEPIKHTQRLVAAWPSSRGSLRGFFSCERRRAGEVRTSRRKRMGCSGSFCRLRDHQRPEASLPEPCNRRASVSGCSATERSRKMPLAEVSASLASVAASSSPASVAAAAVVVSSSSSPLGGSFRGMNLGRLSGCYECHMVVDPINGTPRYSSVRATISSCPDCGEIFMKADSLELHQAVRHAVSELGSEDTGRKIVEIIFQSSWLKKRTPACRIERILKVRNTWKTMARFEDYRDCIKSKASKLAKRHPRSTADGNELLRFHCTTFRCALGLNGVTNLCDSIPECSLCSIIREGFKADEAGRIRTMATSGRAHDAAAHVTSENNERIAMLVCRVIAGRVRRSQEAEEEEYDSAGGTTAAPHSNLDEMFVFNPRAILPCFVVIYRC</sequence>
<proteinExistence type="predicted"/>
<dbReference type="PANTHER" id="PTHR31681:SF3">
    <property type="entry name" value="OS04G0690100 PROTEIN"/>
    <property type="match status" value="1"/>
</dbReference>
<dbReference type="AlphaFoldDB" id="A0AAV8RUS5"/>
<keyword evidence="1" id="KW-0862">Zinc</keyword>
<evidence type="ECO:0000313" key="4">
    <source>
        <dbReference type="Proteomes" id="UP001222027"/>
    </source>
</evidence>
<dbReference type="Proteomes" id="UP001222027">
    <property type="component" value="Unassembled WGS sequence"/>
</dbReference>
<accession>A0AAV8RUS5</accession>
<dbReference type="EMBL" id="JAQQAF010000002">
    <property type="protein sequence ID" value="KAJ8506788.1"/>
    <property type="molecule type" value="Genomic_DNA"/>
</dbReference>
<dbReference type="SUPFAM" id="SSF56399">
    <property type="entry name" value="ADP-ribosylation"/>
    <property type="match status" value="1"/>
</dbReference>
<keyword evidence="1" id="KW-0479">Metal-binding</keyword>
<evidence type="ECO:0000313" key="3">
    <source>
        <dbReference type="EMBL" id="KAJ8506788.1"/>
    </source>
</evidence>
<dbReference type="GO" id="GO:0008270">
    <property type="term" value="F:zinc ion binding"/>
    <property type="evidence" value="ECO:0007669"/>
    <property type="project" value="UniProtKB-KW"/>
</dbReference>
<dbReference type="PROSITE" id="PS00028">
    <property type="entry name" value="ZINC_FINGER_C2H2_1"/>
    <property type="match status" value="1"/>
</dbReference>
<evidence type="ECO:0000259" key="2">
    <source>
        <dbReference type="PROSITE" id="PS50157"/>
    </source>
</evidence>
<name>A0AAV8RUS5_ENSVE</name>
<evidence type="ECO:0000256" key="1">
    <source>
        <dbReference type="PROSITE-ProRule" id="PRU00042"/>
    </source>
</evidence>
<reference evidence="3 4" key="1">
    <citation type="submission" date="2022-12" db="EMBL/GenBank/DDBJ databases">
        <title>Chromosome-scale assembly of the Ensete ventricosum genome.</title>
        <authorList>
            <person name="Dussert Y."/>
            <person name="Stocks J."/>
            <person name="Wendawek A."/>
            <person name="Woldeyes F."/>
            <person name="Nichols R.A."/>
            <person name="Borrell J.S."/>
        </authorList>
    </citation>
    <scope>NUCLEOTIDE SEQUENCE [LARGE SCALE GENOMIC DNA]</scope>
    <source>
        <strain evidence="4">cv. Maze</strain>
        <tissue evidence="3">Seeds</tissue>
    </source>
</reference>
<dbReference type="Gene3D" id="3.90.228.10">
    <property type="match status" value="1"/>
</dbReference>
<feature type="domain" description="C2H2-type" evidence="2">
    <location>
        <begin position="165"/>
        <end position="193"/>
    </location>
</feature>
<dbReference type="PROSITE" id="PS50157">
    <property type="entry name" value="ZINC_FINGER_C2H2_2"/>
    <property type="match status" value="1"/>
</dbReference>
<dbReference type="PANTHER" id="PTHR31681">
    <property type="entry name" value="C2H2-LIKE ZINC FINGER PROTEIN"/>
    <property type="match status" value="1"/>
</dbReference>